<keyword evidence="3" id="KW-1185">Reference proteome</keyword>
<evidence type="ECO:0000313" key="3">
    <source>
        <dbReference type="Proteomes" id="UP001320715"/>
    </source>
</evidence>
<feature type="domain" description="YHYH" evidence="1">
    <location>
        <begin position="73"/>
        <end position="249"/>
    </location>
</feature>
<evidence type="ECO:0000313" key="2">
    <source>
        <dbReference type="EMBL" id="MCO6407023.1"/>
    </source>
</evidence>
<evidence type="ECO:0000259" key="1">
    <source>
        <dbReference type="Pfam" id="PF14240"/>
    </source>
</evidence>
<protein>
    <submittedName>
        <fullName evidence="2">YHYH protein</fullName>
    </submittedName>
</protein>
<dbReference type="Pfam" id="PF14240">
    <property type="entry name" value="YHYH"/>
    <property type="match status" value="1"/>
</dbReference>
<dbReference type="InterPro" id="IPR025924">
    <property type="entry name" value="YHYH_dom"/>
</dbReference>
<gene>
    <name evidence="2" type="ORF">GTW23_02455</name>
</gene>
<dbReference type="RefSeq" id="WP_252914491.1">
    <property type="nucleotide sequence ID" value="NZ_JAAAML010000001.1"/>
</dbReference>
<reference evidence="2 3" key="1">
    <citation type="submission" date="2020-01" db="EMBL/GenBank/DDBJ databases">
        <title>Genomes of bacteria type strains.</title>
        <authorList>
            <person name="Chen J."/>
            <person name="Zhu S."/>
            <person name="Yang J."/>
        </authorList>
    </citation>
    <scope>NUCLEOTIDE SEQUENCE [LARGE SCALE GENOMIC DNA]</scope>
    <source>
        <strain evidence="2 3">DSM 16655</strain>
    </source>
</reference>
<name>A0ABT1CLN1_9HYPH</name>
<sequence>MDRPLSYLVIAGVTIIGIVASAVAAGAASGSVSITKSRGKICMTSNGLPDHATGRFPNPGNPHRMTAQFIEVCVPENPVKTSRATQLRGSTGFALNGVIIRPGTADYYDPSSRRGFSRNPASGWKLDGKGAGAMLGLDQNNAHVDHRGLYHYHAMPTGLLKGNTSTLVGFAADGFEIHYVGSKAKSGFTLKPGNRSGGPGGRHDGTYLQDWQFTGGTGTLDQCNGGRLDGRFVYFVTDSYPYFPHCAWGEISRDFARP</sequence>
<organism evidence="2 3">
    <name type="scientific">Hoeflea alexandrii</name>
    <dbReference type="NCBI Taxonomy" id="288436"/>
    <lineage>
        <taxon>Bacteria</taxon>
        <taxon>Pseudomonadati</taxon>
        <taxon>Pseudomonadota</taxon>
        <taxon>Alphaproteobacteria</taxon>
        <taxon>Hyphomicrobiales</taxon>
        <taxon>Rhizobiaceae</taxon>
        <taxon>Hoeflea</taxon>
    </lineage>
</organism>
<accession>A0ABT1CLN1</accession>
<dbReference type="EMBL" id="JAAAML010000001">
    <property type="protein sequence ID" value="MCO6407023.1"/>
    <property type="molecule type" value="Genomic_DNA"/>
</dbReference>
<dbReference type="Proteomes" id="UP001320715">
    <property type="component" value="Unassembled WGS sequence"/>
</dbReference>
<proteinExistence type="predicted"/>
<comment type="caution">
    <text evidence="2">The sequence shown here is derived from an EMBL/GenBank/DDBJ whole genome shotgun (WGS) entry which is preliminary data.</text>
</comment>